<keyword evidence="1 2" id="KW-0378">Hydrolase</keyword>
<dbReference type="SUPFAM" id="SSF48208">
    <property type="entry name" value="Six-hairpin glycosidases"/>
    <property type="match status" value="1"/>
</dbReference>
<name>A0A7H4PK18_9ENTR</name>
<dbReference type="Pfam" id="PF07470">
    <property type="entry name" value="Glyco_hydro_88"/>
    <property type="match status" value="1"/>
</dbReference>
<dbReference type="PANTHER" id="PTHR33886:SF8">
    <property type="entry name" value="UNSATURATED RHAMNOGALACTURONAN HYDROLASE (EUROFUNG)"/>
    <property type="match status" value="1"/>
</dbReference>
<dbReference type="EC" id="3.2.1.172" evidence="2"/>
<dbReference type="InterPro" id="IPR012341">
    <property type="entry name" value="6hp_glycosidase-like_sf"/>
</dbReference>
<evidence type="ECO:0000313" key="2">
    <source>
        <dbReference type="EMBL" id="STW78741.1"/>
    </source>
</evidence>
<dbReference type="Proteomes" id="UP000254863">
    <property type="component" value="Unassembled WGS sequence"/>
</dbReference>
<gene>
    <name evidence="2" type="primary">yesR_1</name>
    <name evidence="2" type="ORF">NCTC11685_06054</name>
</gene>
<accession>A0A7H4PK18</accession>
<dbReference type="GO" id="GO:0102211">
    <property type="term" value="F:unsaturated rhamnogalacturonyl hydrolase activity"/>
    <property type="evidence" value="ECO:0007669"/>
    <property type="project" value="UniProtKB-EC"/>
</dbReference>
<reference evidence="2 3" key="1">
    <citation type="submission" date="2018-06" db="EMBL/GenBank/DDBJ databases">
        <authorList>
            <consortium name="Pathogen Informatics"/>
            <person name="Doyle S."/>
        </authorList>
    </citation>
    <scope>NUCLEOTIDE SEQUENCE [LARGE SCALE GENOMIC DNA]</scope>
    <source>
        <strain evidence="2 3">NCTC11685</strain>
    </source>
</reference>
<keyword evidence="2" id="KW-0326">Glycosidase</keyword>
<evidence type="ECO:0000256" key="1">
    <source>
        <dbReference type="ARBA" id="ARBA00022801"/>
    </source>
</evidence>
<comment type="caution">
    <text evidence="2">The sequence shown here is derived from an EMBL/GenBank/DDBJ whole genome shotgun (WGS) entry which is preliminary data.</text>
</comment>
<dbReference type="AlphaFoldDB" id="A0A7H4PK18"/>
<proteinExistence type="predicted"/>
<dbReference type="InterPro" id="IPR008928">
    <property type="entry name" value="6-hairpin_glycosidase_sf"/>
</dbReference>
<dbReference type="InterPro" id="IPR010905">
    <property type="entry name" value="Glyco_hydro_88"/>
</dbReference>
<sequence length="357" mass="40939">MKVWPVKHSPLLRQPERFIARNELQALIQKVTHNLVNIKDESGQFLLRLDDGRVIDTKGWNGWEWTHGVGLYGIYQYYQQTGDTAMRDIIDGWFADRFAEGATTKNVNTMAPFLTLAYRYEETGNPAYLPWLDSWAEWAMNEMPRTESGGMQHITLAEENHQQMWDDTLMMTVLPLAKIGKLLNRPQYVEEAVYQFLLHVQNLMDRETGLWFHGWSYEGRHNFAHARWARGNSWLTIVIPDFLELVDLPENSAVRRYLVQVLNAQIAALARCQDDSGLWHTLLDDPDSYLEASATAGFAYGILKAVRKRYVSQAYAEVAEKAIRGIGAEYLSARGAAANVVRYRHGFESGFLSATFR</sequence>
<dbReference type="EMBL" id="UGMS01000003">
    <property type="protein sequence ID" value="STW78741.1"/>
    <property type="molecule type" value="Genomic_DNA"/>
</dbReference>
<evidence type="ECO:0000313" key="3">
    <source>
        <dbReference type="Proteomes" id="UP000254863"/>
    </source>
</evidence>
<dbReference type="InterPro" id="IPR052043">
    <property type="entry name" value="PolySaccharide_Degr_Enz"/>
</dbReference>
<dbReference type="Gene3D" id="1.50.10.10">
    <property type="match status" value="1"/>
</dbReference>
<dbReference type="PANTHER" id="PTHR33886">
    <property type="entry name" value="UNSATURATED RHAMNOGALACTURONAN HYDROLASE (EUROFUNG)"/>
    <property type="match status" value="1"/>
</dbReference>
<organism evidence="2 3">
    <name type="scientific">Klebsiella michiganensis</name>
    <dbReference type="NCBI Taxonomy" id="1134687"/>
    <lineage>
        <taxon>Bacteria</taxon>
        <taxon>Pseudomonadati</taxon>
        <taxon>Pseudomonadota</taxon>
        <taxon>Gammaproteobacteria</taxon>
        <taxon>Enterobacterales</taxon>
        <taxon>Enterobacteriaceae</taxon>
        <taxon>Klebsiella/Raoultella group</taxon>
        <taxon>Klebsiella</taxon>
    </lineage>
</organism>
<dbReference type="GO" id="GO:0005975">
    <property type="term" value="P:carbohydrate metabolic process"/>
    <property type="evidence" value="ECO:0007669"/>
    <property type="project" value="InterPro"/>
</dbReference>
<protein>
    <submittedName>
        <fullName evidence="2">Rhamnogalacturonides degradation protein RhiN</fullName>
        <ecNumber evidence="2">3.2.1.172</ecNumber>
    </submittedName>
</protein>